<keyword evidence="3" id="KW-1185">Reference proteome</keyword>
<dbReference type="CDD" id="cd02042">
    <property type="entry name" value="ParAB_family"/>
    <property type="match status" value="1"/>
</dbReference>
<protein>
    <submittedName>
        <fullName evidence="2">Chromosome segregation ATPase</fullName>
    </submittedName>
</protein>
<dbReference type="Pfam" id="PF13614">
    <property type="entry name" value="AAA_31"/>
    <property type="match status" value="1"/>
</dbReference>
<dbReference type="InterPro" id="IPR050678">
    <property type="entry name" value="DNA_Partitioning_ATPase"/>
</dbReference>
<proteinExistence type="predicted"/>
<dbReference type="InterPro" id="IPR027417">
    <property type="entry name" value="P-loop_NTPase"/>
</dbReference>
<dbReference type="Gene3D" id="3.40.50.300">
    <property type="entry name" value="P-loop containing nucleotide triphosphate hydrolases"/>
    <property type="match status" value="1"/>
</dbReference>
<dbReference type="SUPFAM" id="SSF52540">
    <property type="entry name" value="P-loop containing nucleoside triphosphate hydrolases"/>
    <property type="match status" value="1"/>
</dbReference>
<evidence type="ECO:0000313" key="3">
    <source>
        <dbReference type="Proteomes" id="UP000184076"/>
    </source>
</evidence>
<dbReference type="OrthoDB" id="9815116at2"/>
<reference evidence="3" key="1">
    <citation type="submission" date="2016-11" db="EMBL/GenBank/DDBJ databases">
        <authorList>
            <person name="Varghese N."/>
            <person name="Submissions S."/>
        </authorList>
    </citation>
    <scope>NUCLEOTIDE SEQUENCE [LARGE SCALE GENOMIC DNA]</scope>
    <source>
        <strain evidence="3">DSM 9756</strain>
    </source>
</reference>
<dbReference type="Proteomes" id="UP000184076">
    <property type="component" value="Unassembled WGS sequence"/>
</dbReference>
<organism evidence="2 3">
    <name type="scientific">Desulfacinum infernum DSM 9756</name>
    <dbReference type="NCBI Taxonomy" id="1121391"/>
    <lineage>
        <taxon>Bacteria</taxon>
        <taxon>Pseudomonadati</taxon>
        <taxon>Thermodesulfobacteriota</taxon>
        <taxon>Syntrophobacteria</taxon>
        <taxon>Syntrophobacterales</taxon>
        <taxon>Syntrophobacteraceae</taxon>
        <taxon>Desulfacinum</taxon>
    </lineage>
</organism>
<dbReference type="FunFam" id="3.40.50.300:FF:000285">
    <property type="entry name" value="Sporulation initiation inhibitor Soj"/>
    <property type="match status" value="1"/>
</dbReference>
<evidence type="ECO:0000313" key="2">
    <source>
        <dbReference type="EMBL" id="SHE94311.1"/>
    </source>
</evidence>
<dbReference type="AlphaFoldDB" id="A0A1M4XLK2"/>
<name>A0A1M4XLK2_9BACT</name>
<feature type="domain" description="AAA" evidence="1">
    <location>
        <begin position="3"/>
        <end position="178"/>
    </location>
</feature>
<evidence type="ECO:0000259" key="1">
    <source>
        <dbReference type="Pfam" id="PF13614"/>
    </source>
</evidence>
<dbReference type="EMBL" id="FQVB01000009">
    <property type="protein sequence ID" value="SHE94311.1"/>
    <property type="molecule type" value="Genomic_DNA"/>
</dbReference>
<dbReference type="STRING" id="1121391.SAMN02745206_01056"/>
<sequence length="257" mass="28082">MAHILAIANQKGGVGKTTTAINLAAALAQAGRRVLLVDCDPQGNASSGLGIRIQDPDQTLYRVLLHENGPPPLSRPLEELPLWVLPANPTLAAAEWNLTATPDSETVLAARLQPLSDRFHFIVLDCPPSLGLLTVNTLCAAHSVLIPLQCEYFAMEGLSLLLDTIRKIKLRWNPSLAIQGILLTMFDRRNNLSHQVATEIRKHLGSRVLKTLIPRNVRLSESPSHGLPVLLYDRSCAGSRAYTALAREILQKGAHRE</sequence>
<gene>
    <name evidence="2" type="ORF">SAMN02745206_01056</name>
</gene>
<dbReference type="PANTHER" id="PTHR13696">
    <property type="entry name" value="P-LOOP CONTAINING NUCLEOSIDE TRIPHOSPHATE HYDROLASE"/>
    <property type="match status" value="1"/>
</dbReference>
<dbReference type="RefSeq" id="WP_073037672.1">
    <property type="nucleotide sequence ID" value="NZ_FQVB01000009.1"/>
</dbReference>
<accession>A0A1M4XLK2</accession>
<dbReference type="InterPro" id="IPR025669">
    <property type="entry name" value="AAA_dom"/>
</dbReference>
<dbReference type="PIRSF" id="PIRSF009320">
    <property type="entry name" value="Nuc_binding_HP_1000"/>
    <property type="match status" value="1"/>
</dbReference>
<dbReference type="PRINTS" id="PR00091">
    <property type="entry name" value="NITROGNASEII"/>
</dbReference>
<dbReference type="PANTHER" id="PTHR13696:SF52">
    <property type="entry name" value="PARA FAMILY PROTEIN CT_582"/>
    <property type="match status" value="1"/>
</dbReference>